<dbReference type="EMBL" id="BQNB010014186">
    <property type="protein sequence ID" value="GJT25087.1"/>
    <property type="molecule type" value="Genomic_DNA"/>
</dbReference>
<keyword evidence="2" id="KW-0548">Nucleotidyltransferase</keyword>
<name>A0ABQ5CEW4_9ASTR</name>
<keyword evidence="2" id="KW-0695">RNA-directed DNA polymerase</keyword>
<accession>A0ABQ5CEW4</accession>
<sequence>MVGDNMSRLKAWDDIILKIKSRLSKWKVKTLSIGGRLTLLKSVLGASPIYAMSIFTVPRGVLKALESIRNRFFNGADQSDNKITWVAWDKVLASKKKGGLGVSSFFALNRALLLKWVWRFVSQDHSLWYQVINALYGSKVVSHQTHYSSNWCSILREVHKLKDKGFDFWYHIKKRIGNGADTSFWYDCWFGDIPFCVKYPRLFALELDKQVSVESKLLSSMESSFRRNVRGGIEQHMLEELTSTLETVSLSNSCDRWICDLTSDGVFRVKEVRNCIDDIFLPSQVIETRWVRFVPIKVNIFIWRARQDCLPTRVNLVRRGINVDSCVCPICSSGEDEINHILFRCDLAQQVLRRICRWWELDPSDWNTFQEWYAWFSSIRFSSKSKSLLEGTFFVAWWHIWRIRNRIIFEGVLPRRSEVFDNIIFCAFNWCNNRCRKVFSWEDWLKNPHHIFL</sequence>
<dbReference type="InterPro" id="IPR026960">
    <property type="entry name" value="RVT-Znf"/>
</dbReference>
<gene>
    <name evidence="2" type="ORF">Tco_0895024</name>
</gene>
<organism evidence="2 3">
    <name type="scientific">Tanacetum coccineum</name>
    <dbReference type="NCBI Taxonomy" id="301880"/>
    <lineage>
        <taxon>Eukaryota</taxon>
        <taxon>Viridiplantae</taxon>
        <taxon>Streptophyta</taxon>
        <taxon>Embryophyta</taxon>
        <taxon>Tracheophyta</taxon>
        <taxon>Spermatophyta</taxon>
        <taxon>Magnoliopsida</taxon>
        <taxon>eudicotyledons</taxon>
        <taxon>Gunneridae</taxon>
        <taxon>Pentapetalae</taxon>
        <taxon>asterids</taxon>
        <taxon>campanulids</taxon>
        <taxon>Asterales</taxon>
        <taxon>Asteraceae</taxon>
        <taxon>Asteroideae</taxon>
        <taxon>Anthemideae</taxon>
        <taxon>Anthemidinae</taxon>
        <taxon>Tanacetum</taxon>
    </lineage>
</organism>
<evidence type="ECO:0000313" key="2">
    <source>
        <dbReference type="EMBL" id="GJT25087.1"/>
    </source>
</evidence>
<proteinExistence type="predicted"/>
<dbReference type="Proteomes" id="UP001151760">
    <property type="component" value="Unassembled WGS sequence"/>
</dbReference>
<evidence type="ECO:0000313" key="3">
    <source>
        <dbReference type="Proteomes" id="UP001151760"/>
    </source>
</evidence>
<comment type="caution">
    <text evidence="2">The sequence shown here is derived from an EMBL/GenBank/DDBJ whole genome shotgun (WGS) entry which is preliminary data.</text>
</comment>
<dbReference type="PANTHER" id="PTHR33116">
    <property type="entry name" value="REVERSE TRANSCRIPTASE ZINC-BINDING DOMAIN-CONTAINING PROTEIN-RELATED-RELATED"/>
    <property type="match status" value="1"/>
</dbReference>
<evidence type="ECO:0000259" key="1">
    <source>
        <dbReference type="Pfam" id="PF13966"/>
    </source>
</evidence>
<keyword evidence="3" id="KW-1185">Reference proteome</keyword>
<reference evidence="2" key="1">
    <citation type="journal article" date="2022" name="Int. J. Mol. Sci.">
        <title>Draft Genome of Tanacetum Coccineum: Genomic Comparison of Closely Related Tanacetum-Family Plants.</title>
        <authorList>
            <person name="Yamashiro T."/>
            <person name="Shiraishi A."/>
            <person name="Nakayama K."/>
            <person name="Satake H."/>
        </authorList>
    </citation>
    <scope>NUCLEOTIDE SEQUENCE</scope>
</reference>
<dbReference type="Pfam" id="PF13966">
    <property type="entry name" value="zf-RVT"/>
    <property type="match status" value="1"/>
</dbReference>
<protein>
    <submittedName>
        <fullName evidence="2">RNA-directed DNA polymerase, eukaryota</fullName>
    </submittedName>
</protein>
<dbReference type="PANTHER" id="PTHR33116:SF79">
    <property type="entry name" value="REVERSE TRANSCRIPTASE DOMAIN, ZINC FINGER, CCHC-TYPE-RELATED"/>
    <property type="match status" value="1"/>
</dbReference>
<reference evidence="2" key="2">
    <citation type="submission" date="2022-01" db="EMBL/GenBank/DDBJ databases">
        <authorList>
            <person name="Yamashiro T."/>
            <person name="Shiraishi A."/>
            <person name="Satake H."/>
            <person name="Nakayama K."/>
        </authorList>
    </citation>
    <scope>NUCLEOTIDE SEQUENCE</scope>
</reference>
<feature type="domain" description="Reverse transcriptase zinc-binding" evidence="1">
    <location>
        <begin position="284"/>
        <end position="351"/>
    </location>
</feature>
<keyword evidence="2" id="KW-0808">Transferase</keyword>
<dbReference type="GO" id="GO:0003964">
    <property type="term" value="F:RNA-directed DNA polymerase activity"/>
    <property type="evidence" value="ECO:0007669"/>
    <property type="project" value="UniProtKB-KW"/>
</dbReference>